<dbReference type="InterPro" id="IPR029063">
    <property type="entry name" value="SAM-dependent_MTases_sf"/>
</dbReference>
<evidence type="ECO:0000256" key="2">
    <source>
        <dbReference type="ARBA" id="ARBA00022679"/>
    </source>
</evidence>
<dbReference type="EMBL" id="JAPMXC010000006">
    <property type="protein sequence ID" value="MCY0388971.1"/>
    <property type="molecule type" value="Genomic_DNA"/>
</dbReference>
<evidence type="ECO:0000313" key="6">
    <source>
        <dbReference type="EMBL" id="MCY0388971.1"/>
    </source>
</evidence>
<comment type="caution">
    <text evidence="6">The sequence shown here is derived from an EMBL/GenBank/DDBJ whole genome shotgun (WGS) entry which is preliminary data.</text>
</comment>
<evidence type="ECO:0000256" key="1">
    <source>
        <dbReference type="ARBA" id="ARBA00022603"/>
    </source>
</evidence>
<dbReference type="Gene3D" id="1.10.10.10">
    <property type="entry name" value="Winged helix-like DNA-binding domain superfamily/Winged helix DNA-binding domain"/>
    <property type="match status" value="1"/>
</dbReference>
<proteinExistence type="predicted"/>
<evidence type="ECO:0000259" key="5">
    <source>
        <dbReference type="Pfam" id="PF08100"/>
    </source>
</evidence>
<sequence>MDLSFMTFSRLAFGHWEGQPLYALVELGIPDLLVDKPQTCAALAVALACHPEPLERLLDCSVASKLLDCVDGAYANTVCSDRFMTKDNPESLVHWIRIMDRWKRPWLDLASAVKAGKAVDNQAKWLGEDPAFMQDFILGMHEFASRSGTAFAAALDDVPIVNFVDVGGGAGTYSIALCRERPEVTSVVLDLAPVIEITRQTVARHELQDRISGRVADYRTDTFGTDADALLFSNVLHQENSDVCHSMLRRALAALRPGGTLLVQGYFLAEDRRSPQFATLHNLSALALWDGGRSWTIDDMKSLISDEGFGKPAVLKEENSGFCLLAARKP</sequence>
<name>A0ABT3ZQY2_9BURK</name>
<dbReference type="GO" id="GO:0032259">
    <property type="term" value="P:methylation"/>
    <property type="evidence" value="ECO:0007669"/>
    <property type="project" value="UniProtKB-KW"/>
</dbReference>
<dbReference type="Proteomes" id="UP001082899">
    <property type="component" value="Unassembled WGS sequence"/>
</dbReference>
<keyword evidence="2" id="KW-0808">Transferase</keyword>
<dbReference type="InterPro" id="IPR016461">
    <property type="entry name" value="COMT-like"/>
</dbReference>
<evidence type="ECO:0000313" key="7">
    <source>
        <dbReference type="Proteomes" id="UP001082899"/>
    </source>
</evidence>
<dbReference type="SUPFAM" id="SSF53335">
    <property type="entry name" value="S-adenosyl-L-methionine-dependent methyltransferases"/>
    <property type="match status" value="1"/>
</dbReference>
<dbReference type="Pfam" id="PF08100">
    <property type="entry name" value="Dimerisation"/>
    <property type="match status" value="1"/>
</dbReference>
<dbReference type="PANTHER" id="PTHR43712:SF2">
    <property type="entry name" value="O-METHYLTRANSFERASE CICE"/>
    <property type="match status" value="1"/>
</dbReference>
<dbReference type="PROSITE" id="PS51683">
    <property type="entry name" value="SAM_OMT_II"/>
    <property type="match status" value="1"/>
</dbReference>
<dbReference type="PANTHER" id="PTHR43712">
    <property type="entry name" value="PUTATIVE (AFU_ORTHOLOGUE AFUA_4G14580)-RELATED"/>
    <property type="match status" value="1"/>
</dbReference>
<feature type="domain" description="O-methyltransferase C-terminal" evidence="4">
    <location>
        <begin position="126"/>
        <end position="309"/>
    </location>
</feature>
<keyword evidence="1 6" id="KW-0489">Methyltransferase</keyword>
<dbReference type="InterPro" id="IPR012967">
    <property type="entry name" value="COMT_dimerisation"/>
</dbReference>
<dbReference type="RefSeq" id="WP_267848838.1">
    <property type="nucleotide sequence ID" value="NZ_JAPMXC010000006.1"/>
</dbReference>
<protein>
    <submittedName>
        <fullName evidence="6">Methyltransferase</fullName>
    </submittedName>
</protein>
<dbReference type="Gene3D" id="3.40.50.150">
    <property type="entry name" value="Vaccinia Virus protein VP39"/>
    <property type="match status" value="1"/>
</dbReference>
<dbReference type="PIRSF" id="PIRSF005739">
    <property type="entry name" value="O-mtase"/>
    <property type="match status" value="1"/>
</dbReference>
<dbReference type="CDD" id="cd02440">
    <property type="entry name" value="AdoMet_MTases"/>
    <property type="match status" value="1"/>
</dbReference>
<dbReference type="SUPFAM" id="SSF46785">
    <property type="entry name" value="Winged helix' DNA-binding domain"/>
    <property type="match status" value="1"/>
</dbReference>
<evidence type="ECO:0000259" key="4">
    <source>
        <dbReference type="Pfam" id="PF00891"/>
    </source>
</evidence>
<dbReference type="InterPro" id="IPR036390">
    <property type="entry name" value="WH_DNA-bd_sf"/>
</dbReference>
<dbReference type="Pfam" id="PF00891">
    <property type="entry name" value="Methyltransf_2"/>
    <property type="match status" value="1"/>
</dbReference>
<reference evidence="6" key="1">
    <citation type="submission" date="2022-11" db="EMBL/GenBank/DDBJ databases">
        <title>Robbsia betulipollinis sp. nov., isolated from pollen of birch (Betula pendula).</title>
        <authorList>
            <person name="Shi H."/>
            <person name="Ambika Manirajan B."/>
            <person name="Ratering S."/>
            <person name="Geissler-Plaum R."/>
            <person name="Schnell S."/>
        </authorList>
    </citation>
    <scope>NUCLEOTIDE SEQUENCE</scope>
    <source>
        <strain evidence="6">Bb-Pol-6</strain>
    </source>
</reference>
<organism evidence="6 7">
    <name type="scientific">Robbsia betulipollinis</name>
    <dbReference type="NCBI Taxonomy" id="2981849"/>
    <lineage>
        <taxon>Bacteria</taxon>
        <taxon>Pseudomonadati</taxon>
        <taxon>Pseudomonadota</taxon>
        <taxon>Betaproteobacteria</taxon>
        <taxon>Burkholderiales</taxon>
        <taxon>Burkholderiaceae</taxon>
        <taxon>Robbsia</taxon>
    </lineage>
</organism>
<keyword evidence="3" id="KW-0949">S-adenosyl-L-methionine</keyword>
<accession>A0ABT3ZQY2</accession>
<feature type="domain" description="O-methyltransferase dimerisation" evidence="5">
    <location>
        <begin position="10"/>
        <end position="85"/>
    </location>
</feature>
<evidence type="ECO:0000256" key="3">
    <source>
        <dbReference type="ARBA" id="ARBA00022691"/>
    </source>
</evidence>
<keyword evidence="7" id="KW-1185">Reference proteome</keyword>
<dbReference type="InterPro" id="IPR036388">
    <property type="entry name" value="WH-like_DNA-bd_sf"/>
</dbReference>
<dbReference type="GO" id="GO:0008168">
    <property type="term" value="F:methyltransferase activity"/>
    <property type="evidence" value="ECO:0007669"/>
    <property type="project" value="UniProtKB-KW"/>
</dbReference>
<gene>
    <name evidence="6" type="ORF">OVY01_17515</name>
</gene>
<dbReference type="InterPro" id="IPR001077">
    <property type="entry name" value="COMT_C"/>
</dbReference>